<evidence type="ECO:0000256" key="2">
    <source>
        <dbReference type="ARBA" id="ARBA00022857"/>
    </source>
</evidence>
<dbReference type="AlphaFoldDB" id="A0A4U0WVC0"/>
<evidence type="ECO:0000256" key="1">
    <source>
        <dbReference type="ARBA" id="ARBA00006484"/>
    </source>
</evidence>
<dbReference type="EMBL" id="NAJQ01000601">
    <property type="protein sequence ID" value="TKA67017.1"/>
    <property type="molecule type" value="Genomic_DNA"/>
</dbReference>
<evidence type="ECO:0008006" key="6">
    <source>
        <dbReference type="Google" id="ProtNLM"/>
    </source>
</evidence>
<keyword evidence="3" id="KW-0560">Oxidoreductase</keyword>
<evidence type="ECO:0000313" key="4">
    <source>
        <dbReference type="EMBL" id="TKA67017.1"/>
    </source>
</evidence>
<dbReference type="PANTHER" id="PTHR24320:SF282">
    <property type="entry name" value="WW DOMAIN-CONTAINING OXIDOREDUCTASE"/>
    <property type="match status" value="1"/>
</dbReference>
<evidence type="ECO:0000313" key="5">
    <source>
        <dbReference type="Proteomes" id="UP000309340"/>
    </source>
</evidence>
<comment type="similarity">
    <text evidence="1">Belongs to the short-chain dehydrogenases/reductases (SDR) family.</text>
</comment>
<accession>A0A4U0WVC0</accession>
<keyword evidence="2" id="KW-0521">NADP</keyword>
<dbReference type="STRING" id="329884.A0A4U0WVC0"/>
<dbReference type="Gene3D" id="3.40.50.720">
    <property type="entry name" value="NAD(P)-binding Rossmann-like Domain"/>
    <property type="match status" value="1"/>
</dbReference>
<sequence length="191" mass="21070">MAVDPAVSADEYETQFATNHVGHALLVKLLLSIMESTARRSGDVRIINLTSIAYEQAPKMGIDFATLRSSQEKLGGMIPGGKSSRYGQSKLAQMLYTQEVAKHHPEVTSVSVHPRFIMTGLLGNVDLMTKLPVLLISIGKRTPVKQGHFNQCWAATCKKSDLRSGEYYEPLGVIGERRTKQAKDQKLAEEL</sequence>
<organism evidence="4 5">
    <name type="scientific">Friedmanniomyces simplex</name>
    <dbReference type="NCBI Taxonomy" id="329884"/>
    <lineage>
        <taxon>Eukaryota</taxon>
        <taxon>Fungi</taxon>
        <taxon>Dikarya</taxon>
        <taxon>Ascomycota</taxon>
        <taxon>Pezizomycotina</taxon>
        <taxon>Dothideomycetes</taxon>
        <taxon>Dothideomycetidae</taxon>
        <taxon>Mycosphaerellales</taxon>
        <taxon>Teratosphaeriaceae</taxon>
        <taxon>Friedmanniomyces</taxon>
    </lineage>
</organism>
<dbReference type="OrthoDB" id="191139at2759"/>
<reference evidence="4 5" key="1">
    <citation type="submission" date="2017-03" db="EMBL/GenBank/DDBJ databases">
        <title>Genomes of endolithic fungi from Antarctica.</title>
        <authorList>
            <person name="Coleine C."/>
            <person name="Masonjones S."/>
            <person name="Stajich J.E."/>
        </authorList>
    </citation>
    <scope>NUCLEOTIDE SEQUENCE [LARGE SCALE GENOMIC DNA]</scope>
    <source>
        <strain evidence="4 5">CCFEE 5184</strain>
    </source>
</reference>
<dbReference type="SUPFAM" id="SSF51735">
    <property type="entry name" value="NAD(P)-binding Rossmann-fold domains"/>
    <property type="match status" value="1"/>
</dbReference>
<keyword evidence="5" id="KW-1185">Reference proteome</keyword>
<gene>
    <name evidence="4" type="ORF">B0A55_13163</name>
</gene>
<proteinExistence type="inferred from homology"/>
<dbReference type="PANTHER" id="PTHR24320">
    <property type="entry name" value="RETINOL DEHYDROGENASE"/>
    <property type="match status" value="1"/>
</dbReference>
<dbReference type="InterPro" id="IPR036291">
    <property type="entry name" value="NAD(P)-bd_dom_sf"/>
</dbReference>
<comment type="caution">
    <text evidence="4">The sequence shown here is derived from an EMBL/GenBank/DDBJ whole genome shotgun (WGS) entry which is preliminary data.</text>
</comment>
<protein>
    <recommendedName>
        <fullName evidence="6">Oxidoreductase</fullName>
    </recommendedName>
</protein>
<dbReference type="GO" id="GO:0016491">
    <property type="term" value="F:oxidoreductase activity"/>
    <property type="evidence" value="ECO:0007669"/>
    <property type="project" value="UniProtKB-KW"/>
</dbReference>
<dbReference type="Proteomes" id="UP000309340">
    <property type="component" value="Unassembled WGS sequence"/>
</dbReference>
<evidence type="ECO:0000256" key="3">
    <source>
        <dbReference type="ARBA" id="ARBA00023002"/>
    </source>
</evidence>
<name>A0A4U0WVC0_9PEZI</name>